<proteinExistence type="predicted"/>
<evidence type="ECO:0000256" key="1">
    <source>
        <dbReference type="SAM" id="MobiDB-lite"/>
    </source>
</evidence>
<dbReference type="Proteomes" id="UP000799423">
    <property type="component" value="Unassembled WGS sequence"/>
</dbReference>
<feature type="region of interest" description="Disordered" evidence="1">
    <location>
        <begin position="1"/>
        <end position="28"/>
    </location>
</feature>
<feature type="compositionally biased region" description="Basic residues" evidence="1">
    <location>
        <begin position="141"/>
        <end position="150"/>
    </location>
</feature>
<protein>
    <submittedName>
        <fullName evidence="2">Uncharacterized protein</fullName>
    </submittedName>
</protein>
<dbReference type="OrthoDB" id="3889136at2759"/>
<feature type="compositionally biased region" description="Polar residues" evidence="1">
    <location>
        <begin position="1"/>
        <end position="25"/>
    </location>
</feature>
<keyword evidence="3" id="KW-1185">Reference proteome</keyword>
<accession>A0A6A7AWX5</accession>
<feature type="region of interest" description="Disordered" evidence="1">
    <location>
        <begin position="86"/>
        <end position="183"/>
    </location>
</feature>
<feature type="compositionally biased region" description="Low complexity" evidence="1">
    <location>
        <begin position="98"/>
        <end position="115"/>
    </location>
</feature>
<feature type="compositionally biased region" description="Basic and acidic residues" evidence="1">
    <location>
        <begin position="151"/>
        <end position="175"/>
    </location>
</feature>
<organism evidence="2 3">
    <name type="scientific">Plenodomus tracheiphilus IPT5</name>
    <dbReference type="NCBI Taxonomy" id="1408161"/>
    <lineage>
        <taxon>Eukaryota</taxon>
        <taxon>Fungi</taxon>
        <taxon>Dikarya</taxon>
        <taxon>Ascomycota</taxon>
        <taxon>Pezizomycotina</taxon>
        <taxon>Dothideomycetes</taxon>
        <taxon>Pleosporomycetidae</taxon>
        <taxon>Pleosporales</taxon>
        <taxon>Pleosporineae</taxon>
        <taxon>Leptosphaeriaceae</taxon>
        <taxon>Plenodomus</taxon>
    </lineage>
</organism>
<dbReference type="AlphaFoldDB" id="A0A6A7AWX5"/>
<reference evidence="2" key="1">
    <citation type="submission" date="2020-01" db="EMBL/GenBank/DDBJ databases">
        <authorList>
            <consortium name="DOE Joint Genome Institute"/>
            <person name="Haridas S."/>
            <person name="Albert R."/>
            <person name="Binder M."/>
            <person name="Bloem J."/>
            <person name="Labutti K."/>
            <person name="Salamov A."/>
            <person name="Andreopoulos B."/>
            <person name="Baker S.E."/>
            <person name="Barry K."/>
            <person name="Bills G."/>
            <person name="Bluhm B.H."/>
            <person name="Cannon C."/>
            <person name="Castanera R."/>
            <person name="Culley D.E."/>
            <person name="Daum C."/>
            <person name="Ezra D."/>
            <person name="Gonzalez J.B."/>
            <person name="Henrissat B."/>
            <person name="Kuo A."/>
            <person name="Liang C."/>
            <person name="Lipzen A."/>
            <person name="Lutzoni F."/>
            <person name="Magnuson J."/>
            <person name="Mondo S."/>
            <person name="Nolan M."/>
            <person name="Ohm R."/>
            <person name="Pangilinan J."/>
            <person name="Park H.-J."/>
            <person name="Ramirez L."/>
            <person name="Alfaro M."/>
            <person name="Sun H."/>
            <person name="Tritt A."/>
            <person name="Yoshinaga Y."/>
            <person name="Zwiers L.-H."/>
            <person name="Turgeon B.G."/>
            <person name="Goodwin S.B."/>
            <person name="Spatafora J.W."/>
            <person name="Crous P.W."/>
            <person name="Grigoriev I.V."/>
        </authorList>
    </citation>
    <scope>NUCLEOTIDE SEQUENCE</scope>
    <source>
        <strain evidence="2">IPT5</strain>
    </source>
</reference>
<evidence type="ECO:0000313" key="2">
    <source>
        <dbReference type="EMBL" id="KAF2847304.1"/>
    </source>
</evidence>
<name>A0A6A7AWX5_9PLEO</name>
<dbReference type="EMBL" id="MU006327">
    <property type="protein sequence ID" value="KAF2847304.1"/>
    <property type="molecule type" value="Genomic_DNA"/>
</dbReference>
<evidence type="ECO:0000313" key="3">
    <source>
        <dbReference type="Proteomes" id="UP000799423"/>
    </source>
</evidence>
<sequence length="183" mass="19637">MPPKKSTTPGTNNGDATASDGNTKFTWEGPNDYKLLLLTQGRYVKPEEYEKLATAFTGDTSTGSIRNRISKLRVLQRNLYEELGWELPEGGAGHSSKKTATSTATTTAATATPKKTPSKKRAGSTTADADDGGDVEATPSKRQRVKKGGKKKEVEVEEDGGRDGGEDGNRVKKEVDGDDEDED</sequence>
<gene>
    <name evidence="2" type="ORF">T440DRAFT_212253</name>
</gene>